<protein>
    <submittedName>
        <fullName evidence="2">Uncharacterized protein</fullName>
    </submittedName>
</protein>
<reference evidence="2" key="1">
    <citation type="submission" date="2022-01" db="EMBL/GenBank/DDBJ databases">
        <authorList>
            <person name="King R."/>
        </authorList>
    </citation>
    <scope>NUCLEOTIDE SEQUENCE</scope>
</reference>
<dbReference type="EMBL" id="OU892278">
    <property type="protein sequence ID" value="CAH1126854.1"/>
    <property type="molecule type" value="Genomic_DNA"/>
</dbReference>
<keyword evidence="3" id="KW-1185">Reference proteome</keyword>
<feature type="compositionally biased region" description="Polar residues" evidence="1">
    <location>
        <begin position="508"/>
        <end position="532"/>
    </location>
</feature>
<feature type="region of interest" description="Disordered" evidence="1">
    <location>
        <begin position="813"/>
        <end position="852"/>
    </location>
</feature>
<accession>A0A9P0DM11</accession>
<feature type="compositionally biased region" description="Basic residues" evidence="1">
    <location>
        <begin position="820"/>
        <end position="833"/>
    </location>
</feature>
<name>A0A9P0DM11_9CUCU</name>
<evidence type="ECO:0000256" key="1">
    <source>
        <dbReference type="SAM" id="MobiDB-lite"/>
    </source>
</evidence>
<feature type="compositionally biased region" description="Basic and acidic residues" evidence="1">
    <location>
        <begin position="485"/>
        <end position="507"/>
    </location>
</feature>
<dbReference type="Proteomes" id="UP001152799">
    <property type="component" value="Chromosome 2"/>
</dbReference>
<evidence type="ECO:0000313" key="2">
    <source>
        <dbReference type="EMBL" id="CAH1126854.1"/>
    </source>
</evidence>
<dbReference type="OrthoDB" id="8196513at2759"/>
<organism evidence="2 3">
    <name type="scientific">Ceutorhynchus assimilis</name>
    <name type="common">cabbage seed weevil</name>
    <dbReference type="NCBI Taxonomy" id="467358"/>
    <lineage>
        <taxon>Eukaryota</taxon>
        <taxon>Metazoa</taxon>
        <taxon>Ecdysozoa</taxon>
        <taxon>Arthropoda</taxon>
        <taxon>Hexapoda</taxon>
        <taxon>Insecta</taxon>
        <taxon>Pterygota</taxon>
        <taxon>Neoptera</taxon>
        <taxon>Endopterygota</taxon>
        <taxon>Coleoptera</taxon>
        <taxon>Polyphaga</taxon>
        <taxon>Cucujiformia</taxon>
        <taxon>Curculionidae</taxon>
        <taxon>Ceutorhynchinae</taxon>
        <taxon>Ceutorhynchus</taxon>
    </lineage>
</organism>
<gene>
    <name evidence="2" type="ORF">CEUTPL_LOCUS5682</name>
</gene>
<dbReference type="AlphaFoldDB" id="A0A9P0DM11"/>
<feature type="region of interest" description="Disordered" evidence="1">
    <location>
        <begin position="485"/>
        <end position="550"/>
    </location>
</feature>
<sequence>MSQYKFELPMSDYYNTRKNLLQSKGAPKLSDVKKNLGEVAAQVVYDQCQNSLKEDFGLTPPLKGPGEILWISPSDLLVGKLALKPPFTPKCLQALTHQGILEIGKELEDKFKMDMEVEKKKSLEMYKADLIASVEDRMKCDIKDLEIKQKIACHIELQKQQQDFELYLKQQLDTLEANIRKEYEVTITEHSASLGALWEKKLTMEVKRTIDLMTKNFVSQLDEQEAKFIEIFKKELQKQEHLRNFDAKLAKTKGLETFRQLKHNLECTNLVNMMYILCTERRKCCEQKNTIETHYKNEIETLEEKLKHKDKIIETISKEKHEAINNVSLREACLLEVIKQFQKFINFALRAAPTQAEFLLSVEKMLVFELTQNITKANVPKLEKADPIIPWTYPSSSKSSSAEELEINDFHDCFNEHYPPSLGPDVELDRDENLPAIYFKKKTYVREDFRDMLSGGVPLTPSNMLWNKDVEILVNNWREQVQEEEKEKAEERVERGSISQKDSHESLSKQVADTENQNTNRLKSIVQFNDGTSDPIPGNRSTRSSMDSRKSYTRSLLKTVPFVSEVLLETNPLSRSGSKILAAKDSLELLTDKRHRSILSSSSSQQKNIISDLRTKLIEQSESLPLSEIDKGKEIDVVSTKDSLLMRMSDLARQQISREFDKSPKDSIEVLKEQKKDKEIIEIEKLPSKLLSARNSVEILKDSLVKLREPSVMCQKKVQHTHKESIDLGQLSFTETCCDRCRKRKESLEHAGLSDFARDDGSSKSSIEGDKRSVRISQIQIFNVDEKAHSPSIVSFSTKPIYLSKDSYGKEVKHEVRPSFGKKKKPAKPKPPPRKIQILGDKEAKEGDQTNEVFTAERIHSLIQLMKDQPDLLRLFTSGSQP</sequence>
<proteinExistence type="predicted"/>
<evidence type="ECO:0000313" key="3">
    <source>
        <dbReference type="Proteomes" id="UP001152799"/>
    </source>
</evidence>